<dbReference type="InterPro" id="IPR029062">
    <property type="entry name" value="Class_I_gatase-like"/>
</dbReference>
<gene>
    <name evidence="5" type="ORF">FTW19_01995</name>
</gene>
<keyword evidence="2" id="KW-0238">DNA-binding</keyword>
<dbReference type="PANTHER" id="PTHR43130">
    <property type="entry name" value="ARAC-FAMILY TRANSCRIPTIONAL REGULATOR"/>
    <property type="match status" value="1"/>
</dbReference>
<dbReference type="InterPro" id="IPR052158">
    <property type="entry name" value="INH-QAR"/>
</dbReference>
<feature type="domain" description="HTH araC/xylS-type" evidence="4">
    <location>
        <begin position="223"/>
        <end position="320"/>
    </location>
</feature>
<sequence length="325" mass="36192">MIDVTIYFPQGMFSSTAIGPMEVFRHSGSLWNLCSGTEVETRFRVTTVSIDGRAVECDGPLRIEPMASIHDVSKTDVILIPSTGLALEDVVERNRDVVPWLRRWRERGVAIASVCSGVGLVAATGLLDGRRATTHWGLAAKFRMLYPRVLWMPEYMVTEEDNLFCGGGVHAALDLSLYLVERFCGHEIALQSARAMSIETRRAWQAGFAIAPLKLEHGDAGVQRAQEWMHSHFHHGSAVEAARHAGMSERNFARRFKQATGDSPLEYQQKLRVAAAKRLLENPSQTIEEVSQAVGYGDVAFFRTVFQRHAGCSPAAYRRRFDIAS</sequence>
<dbReference type="InterPro" id="IPR002818">
    <property type="entry name" value="DJ-1/PfpI"/>
</dbReference>
<dbReference type="KEGG" id="talb:FTW19_01995"/>
<dbReference type="OrthoDB" id="6382410at2"/>
<organism evidence="5 6">
    <name type="scientific">Terriglobus albidus</name>
    <dbReference type="NCBI Taxonomy" id="1592106"/>
    <lineage>
        <taxon>Bacteria</taxon>
        <taxon>Pseudomonadati</taxon>
        <taxon>Acidobacteriota</taxon>
        <taxon>Terriglobia</taxon>
        <taxon>Terriglobales</taxon>
        <taxon>Acidobacteriaceae</taxon>
        <taxon>Terriglobus</taxon>
    </lineage>
</organism>
<dbReference type="EMBL" id="CP042806">
    <property type="protein sequence ID" value="QEE31130.1"/>
    <property type="molecule type" value="Genomic_DNA"/>
</dbReference>
<dbReference type="Pfam" id="PF12833">
    <property type="entry name" value="HTH_18"/>
    <property type="match status" value="1"/>
</dbReference>
<dbReference type="PROSITE" id="PS01124">
    <property type="entry name" value="HTH_ARAC_FAMILY_2"/>
    <property type="match status" value="1"/>
</dbReference>
<keyword evidence="3" id="KW-0804">Transcription</keyword>
<dbReference type="PROSITE" id="PS00041">
    <property type="entry name" value="HTH_ARAC_FAMILY_1"/>
    <property type="match status" value="1"/>
</dbReference>
<dbReference type="InterPro" id="IPR009057">
    <property type="entry name" value="Homeodomain-like_sf"/>
</dbReference>
<accession>A0A5B9EJQ3</accession>
<evidence type="ECO:0000259" key="4">
    <source>
        <dbReference type="PROSITE" id="PS01124"/>
    </source>
</evidence>
<evidence type="ECO:0000313" key="6">
    <source>
        <dbReference type="Proteomes" id="UP000321820"/>
    </source>
</evidence>
<proteinExistence type="predicted"/>
<dbReference type="SUPFAM" id="SSF52317">
    <property type="entry name" value="Class I glutamine amidotransferase-like"/>
    <property type="match status" value="1"/>
</dbReference>
<dbReference type="GO" id="GO:0003700">
    <property type="term" value="F:DNA-binding transcription factor activity"/>
    <property type="evidence" value="ECO:0007669"/>
    <property type="project" value="InterPro"/>
</dbReference>
<protein>
    <submittedName>
        <fullName evidence="5">Helix-turn-helix domain-containing protein</fullName>
    </submittedName>
</protein>
<dbReference type="InterPro" id="IPR018060">
    <property type="entry name" value="HTH_AraC"/>
</dbReference>
<dbReference type="PANTHER" id="PTHR43130:SF11">
    <property type="entry name" value="TRANSCRIPTIONAL REGULATORY PROTEIN"/>
    <property type="match status" value="1"/>
</dbReference>
<dbReference type="Pfam" id="PF01965">
    <property type="entry name" value="DJ-1_PfpI"/>
    <property type="match status" value="1"/>
</dbReference>
<dbReference type="CDD" id="cd03138">
    <property type="entry name" value="GATase1_AraC_2"/>
    <property type="match status" value="1"/>
</dbReference>
<keyword evidence="6" id="KW-1185">Reference proteome</keyword>
<dbReference type="SMART" id="SM00342">
    <property type="entry name" value="HTH_ARAC"/>
    <property type="match status" value="1"/>
</dbReference>
<evidence type="ECO:0000256" key="1">
    <source>
        <dbReference type="ARBA" id="ARBA00023015"/>
    </source>
</evidence>
<evidence type="ECO:0000256" key="3">
    <source>
        <dbReference type="ARBA" id="ARBA00023163"/>
    </source>
</evidence>
<reference evidence="5 6" key="1">
    <citation type="submission" date="2019-08" db="EMBL/GenBank/DDBJ databases">
        <title>Complete genome sequence of Terriglobus albidus strain ORNL.</title>
        <authorList>
            <person name="Podar M."/>
        </authorList>
    </citation>
    <scope>NUCLEOTIDE SEQUENCE [LARGE SCALE GENOMIC DNA]</scope>
    <source>
        <strain evidence="5 6">ORNL</strain>
    </source>
</reference>
<evidence type="ECO:0000256" key="2">
    <source>
        <dbReference type="ARBA" id="ARBA00023125"/>
    </source>
</evidence>
<name>A0A5B9EJQ3_9BACT</name>
<dbReference type="Proteomes" id="UP000321820">
    <property type="component" value="Chromosome"/>
</dbReference>
<dbReference type="SUPFAM" id="SSF46689">
    <property type="entry name" value="Homeodomain-like"/>
    <property type="match status" value="2"/>
</dbReference>
<dbReference type="InterPro" id="IPR018062">
    <property type="entry name" value="HTH_AraC-typ_CS"/>
</dbReference>
<evidence type="ECO:0000313" key="5">
    <source>
        <dbReference type="EMBL" id="QEE31130.1"/>
    </source>
</evidence>
<dbReference type="Gene3D" id="3.40.50.880">
    <property type="match status" value="1"/>
</dbReference>
<dbReference type="Gene3D" id="1.10.10.60">
    <property type="entry name" value="Homeodomain-like"/>
    <property type="match status" value="2"/>
</dbReference>
<keyword evidence="1" id="KW-0805">Transcription regulation</keyword>
<dbReference type="GO" id="GO:0043565">
    <property type="term" value="F:sequence-specific DNA binding"/>
    <property type="evidence" value="ECO:0007669"/>
    <property type="project" value="InterPro"/>
</dbReference>
<dbReference type="AlphaFoldDB" id="A0A5B9EJQ3"/>